<name>A0A8J6N9M3_9BACT</name>
<dbReference type="InterPro" id="IPR029039">
    <property type="entry name" value="Flavoprotein-like_sf"/>
</dbReference>
<dbReference type="Gene3D" id="3.40.50.360">
    <property type="match status" value="1"/>
</dbReference>
<evidence type="ECO:0000313" key="1">
    <source>
        <dbReference type="EMBL" id="MBC8208651.1"/>
    </source>
</evidence>
<evidence type="ECO:0000313" key="2">
    <source>
        <dbReference type="Proteomes" id="UP000599024"/>
    </source>
</evidence>
<proteinExistence type="predicted"/>
<organism evidence="1 2">
    <name type="scientific">Candidatus Desulfatifera sulfidica</name>
    <dbReference type="NCBI Taxonomy" id="2841691"/>
    <lineage>
        <taxon>Bacteria</taxon>
        <taxon>Pseudomonadati</taxon>
        <taxon>Thermodesulfobacteriota</taxon>
        <taxon>Desulfobulbia</taxon>
        <taxon>Desulfobulbales</taxon>
        <taxon>Desulfobulbaceae</taxon>
        <taxon>Candidatus Desulfatifera</taxon>
    </lineage>
</organism>
<gene>
    <name evidence="1" type="ORF">H8E79_05740</name>
</gene>
<accession>A0A8J6N9M3</accession>
<sequence>MPAKRVLILYYSFSSQTRNLLNGLSHGLEEQWVDVVWEQLRPVEPLRFPIGTVWGTLVMMCLTFFRKRFAVQPLSESCFSDWDLIILAGPTWSYNPSGPIMAMFDRDGQDLFQRQFVLPLISCRGYWRVHLFGLRRLLRRCGARVATPLIFSHPTPEPWRTIGVFLRLAGKVPQAGSGRFRRLYPRYGHSREQVFHAREIGGKLAAYLHGETESQEFDIPIPVPCDCSDPLR</sequence>
<comment type="caution">
    <text evidence="1">The sequence shown here is derived from an EMBL/GenBank/DDBJ whole genome shotgun (WGS) entry which is preliminary data.</text>
</comment>
<reference evidence="1 2" key="1">
    <citation type="submission" date="2020-08" db="EMBL/GenBank/DDBJ databases">
        <title>Bridging the membrane lipid divide: bacteria of the FCB group superphylum have the potential to synthesize archaeal ether lipids.</title>
        <authorList>
            <person name="Villanueva L."/>
            <person name="Von Meijenfeldt F.A.B."/>
            <person name="Westbye A.B."/>
            <person name="Yadav S."/>
            <person name="Hopmans E.C."/>
            <person name="Dutilh B.E."/>
            <person name="Sinninghe Damste J.S."/>
        </authorList>
    </citation>
    <scope>NUCLEOTIDE SEQUENCE [LARGE SCALE GENOMIC DNA]</scope>
    <source>
        <strain evidence="1">NIOZ-UU81</strain>
    </source>
</reference>
<dbReference type="Proteomes" id="UP000599024">
    <property type="component" value="Unassembled WGS sequence"/>
</dbReference>
<dbReference type="AlphaFoldDB" id="A0A8J6N9M3"/>
<dbReference type="SUPFAM" id="SSF52218">
    <property type="entry name" value="Flavoproteins"/>
    <property type="match status" value="1"/>
</dbReference>
<protein>
    <submittedName>
        <fullName evidence="1">Uncharacterized protein</fullName>
    </submittedName>
</protein>
<dbReference type="EMBL" id="JACNLK010000047">
    <property type="protein sequence ID" value="MBC8208651.1"/>
    <property type="molecule type" value="Genomic_DNA"/>
</dbReference>